<dbReference type="Gene3D" id="3.40.30.10">
    <property type="entry name" value="Glutaredoxin"/>
    <property type="match status" value="3"/>
</dbReference>
<dbReference type="GO" id="GO:0051279">
    <property type="term" value="P:regulation of release of sequestered calcium ion into cytosol"/>
    <property type="evidence" value="ECO:0007669"/>
    <property type="project" value="TreeGrafter"/>
</dbReference>
<comment type="similarity">
    <text evidence="2 6">Belongs to the calsequestrin family.</text>
</comment>
<feature type="non-terminal residue" evidence="7">
    <location>
        <position position="1"/>
    </location>
</feature>
<evidence type="ECO:0000256" key="2">
    <source>
        <dbReference type="ARBA" id="ARBA00010987"/>
    </source>
</evidence>
<evidence type="ECO:0000256" key="4">
    <source>
        <dbReference type="ARBA" id="ARBA00022951"/>
    </source>
</evidence>
<dbReference type="STRING" id="29170.A0A368EYG6"/>
<dbReference type="InterPro" id="IPR036249">
    <property type="entry name" value="Thioredoxin-like_sf"/>
</dbReference>
<dbReference type="AlphaFoldDB" id="A0A368EYG6"/>
<dbReference type="GO" id="GO:0033018">
    <property type="term" value="C:sarcoplasmic reticulum lumen"/>
    <property type="evidence" value="ECO:0007669"/>
    <property type="project" value="UniProtKB-SubCell"/>
</dbReference>
<keyword evidence="3 6" id="KW-0106">Calcium</keyword>
<dbReference type="FunFam" id="3.40.30.10:FF:000344">
    <property type="entry name" value="Calsequestrin"/>
    <property type="match status" value="1"/>
</dbReference>
<evidence type="ECO:0000256" key="6">
    <source>
        <dbReference type="RuleBase" id="RU000648"/>
    </source>
</evidence>
<protein>
    <recommendedName>
        <fullName evidence="6">Calsequestrin</fullName>
    </recommendedName>
</protein>
<organism evidence="7 8">
    <name type="scientific">Ancylostoma caninum</name>
    <name type="common">Dog hookworm</name>
    <dbReference type="NCBI Taxonomy" id="29170"/>
    <lineage>
        <taxon>Eukaryota</taxon>
        <taxon>Metazoa</taxon>
        <taxon>Ecdysozoa</taxon>
        <taxon>Nematoda</taxon>
        <taxon>Chromadorea</taxon>
        <taxon>Rhabditida</taxon>
        <taxon>Rhabditina</taxon>
        <taxon>Rhabditomorpha</taxon>
        <taxon>Strongyloidea</taxon>
        <taxon>Ancylostomatidae</taxon>
        <taxon>Ancylostomatinae</taxon>
        <taxon>Ancylostoma</taxon>
    </lineage>
</organism>
<reference evidence="7 8" key="1">
    <citation type="submission" date="2014-10" db="EMBL/GenBank/DDBJ databases">
        <title>Draft genome of the hookworm Ancylostoma caninum.</title>
        <authorList>
            <person name="Mitreva M."/>
        </authorList>
    </citation>
    <scope>NUCLEOTIDE SEQUENCE [LARGE SCALE GENOMIC DNA]</scope>
    <source>
        <strain evidence="7 8">Baltimore</strain>
    </source>
</reference>
<evidence type="ECO:0000256" key="3">
    <source>
        <dbReference type="ARBA" id="ARBA00022837"/>
    </source>
</evidence>
<keyword evidence="8" id="KW-1185">Reference proteome</keyword>
<comment type="subcellular location">
    <subcellularLocation>
        <location evidence="1">Sarcoplasmic reticulum lumen</location>
    </subcellularLocation>
</comment>
<dbReference type="PANTHER" id="PTHR10033:SF0">
    <property type="entry name" value="CALSEQUESTRIN"/>
    <property type="match status" value="1"/>
</dbReference>
<dbReference type="FunFam" id="3.40.30.10:FF:000346">
    <property type="entry name" value="Calsequestrin"/>
    <property type="match status" value="1"/>
</dbReference>
<dbReference type="SUPFAM" id="SSF52833">
    <property type="entry name" value="Thioredoxin-like"/>
    <property type="match status" value="2"/>
</dbReference>
<sequence>SEVDKGEDTIHVYKDGFKIEYNGVRDPETFVGWMMDIPDDPVTIINDEHDLEEFEDLEDDCVRIIGYFEPGSAALKEFEEAAEDFMGEIEFFAVVTSKWARKVGLKRIGEVQMLRPFEEDPLFAPSSVDTEEEFEDWVEKHKEPVMQKLTLENYFNVWKDPEDDERMILAFVDEETREGRAMKKLLDKIADENSEHAGTLEIVLIDPDEFPLMVDVWEDMFGIDIEEGPQIGLVDISE</sequence>
<accession>A0A368EYG6</accession>
<proteinExistence type="inferred from homology"/>
<evidence type="ECO:0000313" key="7">
    <source>
        <dbReference type="EMBL" id="RCN23790.1"/>
    </source>
</evidence>
<dbReference type="GO" id="GO:0005509">
    <property type="term" value="F:calcium ion binding"/>
    <property type="evidence" value="ECO:0007669"/>
    <property type="project" value="InterPro"/>
</dbReference>
<keyword evidence="5" id="KW-0514">Muscle protein</keyword>
<evidence type="ECO:0000256" key="5">
    <source>
        <dbReference type="ARBA" id="ARBA00023179"/>
    </source>
</evidence>
<comment type="function">
    <text evidence="6">Calsequestrin is a high-capacity, moderate affinity, calcium-binding protein and thus acts as an internal calcium store in muscle.</text>
</comment>
<feature type="non-terminal residue" evidence="7">
    <location>
        <position position="238"/>
    </location>
</feature>
<name>A0A368EYG6_ANCCA</name>
<dbReference type="OrthoDB" id="10038131at2759"/>
<comment type="caution">
    <text evidence="7">The sequence shown here is derived from an EMBL/GenBank/DDBJ whole genome shotgun (WGS) entry which is preliminary data.</text>
</comment>
<keyword evidence="4" id="KW-0703">Sarcoplasmic reticulum</keyword>
<dbReference type="Proteomes" id="UP000252519">
    <property type="component" value="Unassembled WGS sequence"/>
</dbReference>
<dbReference type="InterPro" id="IPR001393">
    <property type="entry name" value="Calsequestrin"/>
</dbReference>
<dbReference type="Pfam" id="PF01216">
    <property type="entry name" value="Calsequestrin"/>
    <property type="match status" value="1"/>
</dbReference>
<evidence type="ECO:0000256" key="1">
    <source>
        <dbReference type="ARBA" id="ARBA00004564"/>
    </source>
</evidence>
<gene>
    <name evidence="7" type="ORF">ANCCAN_30522</name>
</gene>
<evidence type="ECO:0000313" key="8">
    <source>
        <dbReference type="Proteomes" id="UP000252519"/>
    </source>
</evidence>
<dbReference type="EMBL" id="JOJR01024981">
    <property type="protein sequence ID" value="RCN23790.1"/>
    <property type="molecule type" value="Genomic_DNA"/>
</dbReference>
<dbReference type="PANTHER" id="PTHR10033">
    <property type="entry name" value="CALSEQUESTRIN"/>
    <property type="match status" value="1"/>
</dbReference>
<dbReference type="PRINTS" id="PR00312">
    <property type="entry name" value="CALSEQUESTRN"/>
</dbReference>